<dbReference type="Proteomes" id="UP000585258">
    <property type="component" value="Unassembled WGS sequence"/>
</dbReference>
<dbReference type="RefSeq" id="WP_185164103.1">
    <property type="nucleotide sequence ID" value="NZ_JACKWY010000003.1"/>
</dbReference>
<gene>
    <name evidence="2" type="ORF">H7E68_07290</name>
</gene>
<evidence type="ECO:0000256" key="1">
    <source>
        <dbReference type="SAM" id="Phobius"/>
    </source>
</evidence>
<evidence type="ECO:0000313" key="2">
    <source>
        <dbReference type="EMBL" id="MBB6714535.1"/>
    </source>
</evidence>
<protein>
    <submittedName>
        <fullName evidence="2">Uncharacterized protein</fullName>
    </submittedName>
</protein>
<proteinExistence type="predicted"/>
<reference evidence="2 3" key="1">
    <citation type="submission" date="2020-08" db="EMBL/GenBank/DDBJ databases">
        <title>Clostridia isolated from Swiss meat.</title>
        <authorList>
            <person name="Wambui J."/>
            <person name="Stevens M.J.A."/>
            <person name="Stephan R."/>
        </authorList>
    </citation>
    <scope>NUCLEOTIDE SEQUENCE [LARGE SCALE GENOMIC DNA]</scope>
    <source>
        <strain evidence="2 3">CM001</strain>
    </source>
</reference>
<name>A0A7X0SBN2_9CLOT</name>
<accession>A0A7X0SBN2</accession>
<dbReference type="EMBL" id="JACKWY010000003">
    <property type="protein sequence ID" value="MBB6714535.1"/>
    <property type="molecule type" value="Genomic_DNA"/>
</dbReference>
<keyword evidence="1" id="KW-0472">Membrane</keyword>
<evidence type="ECO:0000313" key="3">
    <source>
        <dbReference type="Proteomes" id="UP000585258"/>
    </source>
</evidence>
<feature type="transmembrane region" description="Helical" evidence="1">
    <location>
        <begin position="6"/>
        <end position="30"/>
    </location>
</feature>
<comment type="caution">
    <text evidence="2">The sequence shown here is derived from an EMBL/GenBank/DDBJ whole genome shotgun (WGS) entry which is preliminary data.</text>
</comment>
<keyword evidence="1" id="KW-1133">Transmembrane helix</keyword>
<organism evidence="2 3">
    <name type="scientific">Clostridium gasigenes</name>
    <dbReference type="NCBI Taxonomy" id="94869"/>
    <lineage>
        <taxon>Bacteria</taxon>
        <taxon>Bacillati</taxon>
        <taxon>Bacillota</taxon>
        <taxon>Clostridia</taxon>
        <taxon>Eubacteriales</taxon>
        <taxon>Clostridiaceae</taxon>
        <taxon>Clostridium</taxon>
    </lineage>
</organism>
<keyword evidence="1" id="KW-0812">Transmembrane</keyword>
<sequence length="214" mass="24689">MQVKDYITITISLIALLFSFSSLIFTFLNFRRNVTRLKIKQLHFSPNPFRTSIRPNILYLDKKQNKKFWEIIPIVHLIIYIKIDNLSYTGITISNFIINDKFLGSKLNTDEMKKELVLSFFASEESQSRDLKRYGNTVPASATTLKPNDYNSINIGDKIESKSSIEGVIIISGNWDLYNVVNDGINKLTIVTPDKKFDTHIEIYRTVIPSFPKN</sequence>
<dbReference type="AlphaFoldDB" id="A0A7X0SBN2"/>